<proteinExistence type="predicted"/>
<organism evidence="2 3">
    <name type="scientific">Paenibacillus glacialis</name>
    <dbReference type="NCBI Taxonomy" id="494026"/>
    <lineage>
        <taxon>Bacteria</taxon>
        <taxon>Bacillati</taxon>
        <taxon>Bacillota</taxon>
        <taxon>Bacilli</taxon>
        <taxon>Bacillales</taxon>
        <taxon>Paenibacillaceae</taxon>
        <taxon>Paenibacillus</taxon>
    </lineage>
</organism>
<sequence length="237" mass="26132">MWGRVLSTDFIKIRGKGIWFLVFLGPIGLIAMQALNFGLRYDYLMEAYKEDVWGGLIVNIVIFIPMSLIMGITLLCSLMANVEHQTSSWKQLLALPVSRMTVFSAKFGLGVILLLVSCALLVLGTIALGLGLQLGTDIPYQDIVRFCFLPFIGTLPILALQLWLSLTYSNQAISVSMGITIAIASLFAAKYDEWVPMKWPNMALDGPHQIEAIVASLFVGFTVLLLGMAHFSRKDVA</sequence>
<dbReference type="Pfam" id="PF12730">
    <property type="entry name" value="ABC2_membrane_4"/>
    <property type="match status" value="1"/>
</dbReference>
<evidence type="ECO:0000256" key="1">
    <source>
        <dbReference type="SAM" id="Phobius"/>
    </source>
</evidence>
<keyword evidence="1" id="KW-1133">Transmembrane helix</keyword>
<keyword evidence="1" id="KW-0472">Membrane</keyword>
<feature type="transmembrane region" description="Helical" evidence="1">
    <location>
        <begin position="209"/>
        <end position="231"/>
    </location>
</feature>
<name>A0A168N485_9BACL</name>
<gene>
    <name evidence="2" type="ORF">PGLA_03725</name>
</gene>
<evidence type="ECO:0000313" key="3">
    <source>
        <dbReference type="Proteomes" id="UP000076967"/>
    </source>
</evidence>
<keyword evidence="1" id="KW-0812">Transmembrane</keyword>
<accession>A0A168N485</accession>
<keyword evidence="3" id="KW-1185">Reference proteome</keyword>
<feature type="transmembrane region" description="Helical" evidence="1">
    <location>
        <begin position="171"/>
        <end position="189"/>
    </location>
</feature>
<feature type="transmembrane region" description="Helical" evidence="1">
    <location>
        <begin position="18"/>
        <end position="36"/>
    </location>
</feature>
<feature type="transmembrane region" description="Helical" evidence="1">
    <location>
        <begin position="143"/>
        <end position="164"/>
    </location>
</feature>
<feature type="transmembrane region" description="Helical" evidence="1">
    <location>
        <begin position="56"/>
        <end position="82"/>
    </location>
</feature>
<feature type="transmembrane region" description="Helical" evidence="1">
    <location>
        <begin position="103"/>
        <end position="131"/>
    </location>
</feature>
<dbReference type="OrthoDB" id="3190532at2"/>
<dbReference type="AlphaFoldDB" id="A0A168N485"/>
<dbReference type="Proteomes" id="UP000076967">
    <property type="component" value="Unassembled WGS sequence"/>
</dbReference>
<dbReference type="STRING" id="494026.PGLA_03725"/>
<evidence type="ECO:0000313" key="2">
    <source>
        <dbReference type="EMBL" id="OAB45371.1"/>
    </source>
</evidence>
<dbReference type="EMBL" id="LVJH01000003">
    <property type="protein sequence ID" value="OAB45371.1"/>
    <property type="molecule type" value="Genomic_DNA"/>
</dbReference>
<comment type="caution">
    <text evidence="2">The sequence shown here is derived from an EMBL/GenBank/DDBJ whole genome shotgun (WGS) entry which is preliminary data.</text>
</comment>
<protein>
    <submittedName>
        <fullName evidence="2">Permease</fullName>
    </submittedName>
</protein>
<reference evidence="2 3" key="1">
    <citation type="submission" date="2016-03" db="EMBL/GenBank/DDBJ databases">
        <title>Draft genome sequence of Paenibacillus glacialis DSM 22343.</title>
        <authorList>
            <person name="Shin S.-K."/>
            <person name="Yi H."/>
        </authorList>
    </citation>
    <scope>NUCLEOTIDE SEQUENCE [LARGE SCALE GENOMIC DNA]</scope>
    <source>
        <strain evidence="2 3">DSM 22343</strain>
    </source>
</reference>
<dbReference type="CDD" id="cd21809">
    <property type="entry name" value="ABC-2_lan_permease-like"/>
    <property type="match status" value="1"/>
</dbReference>